<organism evidence="5 6">
    <name type="scientific">Beta vulgaris subsp. vulgaris</name>
    <name type="common">Beet</name>
    <dbReference type="NCBI Taxonomy" id="3555"/>
    <lineage>
        <taxon>Eukaryota</taxon>
        <taxon>Viridiplantae</taxon>
        <taxon>Streptophyta</taxon>
        <taxon>Embryophyta</taxon>
        <taxon>Tracheophyta</taxon>
        <taxon>Spermatophyta</taxon>
        <taxon>Magnoliopsida</taxon>
        <taxon>eudicotyledons</taxon>
        <taxon>Gunneridae</taxon>
        <taxon>Pentapetalae</taxon>
        <taxon>Caryophyllales</taxon>
        <taxon>Chenopodiaceae</taxon>
        <taxon>Betoideae</taxon>
        <taxon>Beta</taxon>
    </lineage>
</organism>
<dbReference type="OMA" id="TMRQMMD"/>
<evidence type="ECO:0000256" key="2">
    <source>
        <dbReference type="PROSITE-ProRule" id="PRU00285"/>
    </source>
</evidence>
<evidence type="ECO:0000313" key="6">
    <source>
        <dbReference type="Proteomes" id="UP000035740"/>
    </source>
</evidence>
<dbReference type="EMBL" id="KQ090393">
    <property type="protein sequence ID" value="KMS96310.1"/>
    <property type="molecule type" value="Genomic_DNA"/>
</dbReference>
<protein>
    <recommendedName>
        <fullName evidence="4">SHSP domain-containing protein</fullName>
    </recommendedName>
</protein>
<dbReference type="Proteomes" id="UP000035740">
    <property type="component" value="Unassembled WGS sequence"/>
</dbReference>
<reference evidence="5 6" key="1">
    <citation type="journal article" date="2014" name="Nature">
        <title>The genome of the recently domesticated crop plant sugar beet (Beta vulgaris).</title>
        <authorList>
            <person name="Dohm J.C."/>
            <person name="Minoche A.E."/>
            <person name="Holtgrawe D."/>
            <person name="Capella-Gutierrez S."/>
            <person name="Zakrzewski F."/>
            <person name="Tafer H."/>
            <person name="Rupp O."/>
            <person name="Sorensen T.R."/>
            <person name="Stracke R."/>
            <person name="Reinhardt R."/>
            <person name="Goesmann A."/>
            <person name="Kraft T."/>
            <person name="Schulz B."/>
            <person name="Stadler P.F."/>
            <person name="Schmidt T."/>
            <person name="Gabaldon T."/>
            <person name="Lehrach H."/>
            <person name="Weisshaar B."/>
            <person name="Himmelbauer H."/>
        </authorList>
    </citation>
    <scope>NUCLEOTIDE SEQUENCE [LARGE SCALE GENOMIC DNA]</scope>
    <source>
        <tissue evidence="5">Taproot</tissue>
    </source>
</reference>
<dbReference type="CDD" id="cd06464">
    <property type="entry name" value="ACD_sHsps-like"/>
    <property type="match status" value="1"/>
</dbReference>
<dbReference type="PROSITE" id="PS01031">
    <property type="entry name" value="SHSP"/>
    <property type="match status" value="1"/>
</dbReference>
<dbReference type="FunFam" id="2.60.40.790:FF:000059">
    <property type="entry name" value="26.5 kDa heat shock protein, mitochondrial"/>
    <property type="match status" value="1"/>
</dbReference>
<comment type="similarity">
    <text evidence="2 3">Belongs to the small heat shock protein (HSP20) family.</text>
</comment>
<dbReference type="InterPro" id="IPR008978">
    <property type="entry name" value="HSP20-like_chaperone"/>
</dbReference>
<dbReference type="SUPFAM" id="SSF49764">
    <property type="entry name" value="HSP20-like chaperones"/>
    <property type="match status" value="1"/>
</dbReference>
<dbReference type="Gramene" id="KMS96310">
    <property type="protein sequence ID" value="KMS96310"/>
    <property type="gene ID" value="BVRB_000230"/>
</dbReference>
<proteinExistence type="inferred from homology"/>
<evidence type="ECO:0000256" key="1">
    <source>
        <dbReference type="ARBA" id="ARBA00023016"/>
    </source>
</evidence>
<sequence length="237" mass="26653">MASKVLTCSNSPFVVTSKGCSNKLSGGLGPCSVVFPVLKQPCLRSRMRMVVNAQQGNTGGENQEGSNNVDVHVQMSNNQQSNAVNRRPRRLALDISPFGLIDSMSPMRSMRQMLDTMDRLFDDTMTTPGTMSEMRTPWDVMEDQNEFKMRFDMPGLSKEDVKVSVQDDMLIIKGEQKKDEGDDDAWGKRSYSSYDTRLQLPDNCEMDKIKAELKNGVLYISLPKAKVERKVIDVQIQ</sequence>
<dbReference type="KEGG" id="bvg:104883341"/>
<keyword evidence="6" id="KW-1185">Reference proteome</keyword>
<dbReference type="InterPro" id="IPR044587">
    <property type="entry name" value="HSP21-like"/>
</dbReference>
<dbReference type="InterPro" id="IPR002068">
    <property type="entry name" value="A-crystallin/Hsp20_dom"/>
</dbReference>
<dbReference type="Pfam" id="PF00011">
    <property type="entry name" value="HSP20"/>
    <property type="match status" value="1"/>
</dbReference>
<feature type="domain" description="SHSP" evidence="4">
    <location>
        <begin position="129"/>
        <end position="237"/>
    </location>
</feature>
<dbReference type="eggNOG" id="KOG0710">
    <property type="taxonomic scope" value="Eukaryota"/>
</dbReference>
<accession>A0A0J8DZL2</accession>
<dbReference type="PANTHER" id="PTHR46733">
    <property type="entry name" value="26.5 KDA HEAT SHOCK PROTEIN, MITOCHONDRIAL"/>
    <property type="match status" value="1"/>
</dbReference>
<dbReference type="GO" id="GO:0009408">
    <property type="term" value="P:response to heat"/>
    <property type="evidence" value="ECO:0007669"/>
    <property type="project" value="InterPro"/>
</dbReference>
<dbReference type="OrthoDB" id="1431247at2759"/>
<dbReference type="Gene3D" id="2.60.40.790">
    <property type="match status" value="1"/>
</dbReference>
<evidence type="ECO:0000259" key="4">
    <source>
        <dbReference type="PROSITE" id="PS01031"/>
    </source>
</evidence>
<dbReference type="PANTHER" id="PTHR46733:SF4">
    <property type="entry name" value="HEAT SHOCK PROTEIN 21, CHLOROPLASTIC"/>
    <property type="match status" value="1"/>
</dbReference>
<name>A0A0J8DZL2_BETVV</name>
<gene>
    <name evidence="5" type="ORF">BVRB_000230</name>
</gene>
<evidence type="ECO:0000256" key="3">
    <source>
        <dbReference type="RuleBase" id="RU003616"/>
    </source>
</evidence>
<keyword evidence="1" id="KW-0346">Stress response</keyword>
<evidence type="ECO:0000313" key="5">
    <source>
        <dbReference type="EMBL" id="KMS96310.1"/>
    </source>
</evidence>
<dbReference type="AlphaFoldDB" id="A0A0J8DZL2"/>